<evidence type="ECO:0000313" key="2">
    <source>
        <dbReference type="EMBL" id="QEL19458.1"/>
    </source>
</evidence>
<evidence type="ECO:0008006" key="4">
    <source>
        <dbReference type="Google" id="ProtNLM"/>
    </source>
</evidence>
<protein>
    <recommendedName>
        <fullName evidence="4">Type VI secretion system tube protein Hcp</fullName>
    </recommendedName>
</protein>
<dbReference type="Gene3D" id="2.30.110.20">
    <property type="entry name" value="Hcp1-like"/>
    <property type="match status" value="1"/>
</dbReference>
<feature type="region of interest" description="Disordered" evidence="1">
    <location>
        <begin position="161"/>
        <end position="185"/>
    </location>
</feature>
<keyword evidence="3" id="KW-1185">Reference proteome</keyword>
<dbReference type="InterPro" id="IPR036624">
    <property type="entry name" value="Hcp1-lik_sf"/>
</dbReference>
<evidence type="ECO:0000313" key="3">
    <source>
        <dbReference type="Proteomes" id="UP000324974"/>
    </source>
</evidence>
<dbReference type="RefSeq" id="WP_149113843.1">
    <property type="nucleotide sequence ID" value="NZ_CP042425.1"/>
</dbReference>
<name>A0A5C1ARC8_9BACT</name>
<dbReference type="OrthoDB" id="4865570at2"/>
<dbReference type="Pfam" id="PF05638">
    <property type="entry name" value="T6SS_HCP"/>
    <property type="match status" value="1"/>
</dbReference>
<dbReference type="InterPro" id="IPR053165">
    <property type="entry name" value="HSI-I_assembly_Hcp1"/>
</dbReference>
<dbReference type="PANTHER" id="PTHR36152:SF1">
    <property type="entry name" value="UBIQUITIN-LIKE DOMAIN-CONTAINING PROTEIN"/>
    <property type="match status" value="1"/>
</dbReference>
<dbReference type="KEGG" id="lrs:PX52LOC_06530"/>
<dbReference type="InterPro" id="IPR008514">
    <property type="entry name" value="T6SS_Hcp"/>
</dbReference>
<feature type="compositionally biased region" description="Basic and acidic residues" evidence="1">
    <location>
        <begin position="172"/>
        <end position="185"/>
    </location>
</feature>
<dbReference type="PANTHER" id="PTHR36152">
    <property type="entry name" value="CYTOPLASMIC PROTEIN-RELATED"/>
    <property type="match status" value="1"/>
</dbReference>
<dbReference type="SUPFAM" id="SSF141452">
    <property type="entry name" value="Hcp1-like"/>
    <property type="match status" value="1"/>
</dbReference>
<dbReference type="EMBL" id="CP042425">
    <property type="protein sequence ID" value="QEL19458.1"/>
    <property type="molecule type" value="Genomic_DNA"/>
</dbReference>
<sequence length="185" mass="20094">MIDAYLKLTTNSSQAGGEAQDSIFHEEIEISSFSTGGGGSHSKEENEDMPLAVVLGRSHCPFNFEIGKNADTSSPYLFNAYCTTYARLYLPDVNLFKAAEVSFRKAGAGGGAADAKSGAVYLTIKFEQVVLTNYSLNTSADGAATETVKFAFRTCKMEYQPQTRQGSTQPPKEMKGWDFLKNKPA</sequence>
<dbReference type="AlphaFoldDB" id="A0A5C1ARC8"/>
<organism evidence="2 3">
    <name type="scientific">Limnoglobus roseus</name>
    <dbReference type="NCBI Taxonomy" id="2598579"/>
    <lineage>
        <taxon>Bacteria</taxon>
        <taxon>Pseudomonadati</taxon>
        <taxon>Planctomycetota</taxon>
        <taxon>Planctomycetia</taxon>
        <taxon>Gemmatales</taxon>
        <taxon>Gemmataceae</taxon>
        <taxon>Limnoglobus</taxon>
    </lineage>
</organism>
<reference evidence="3" key="1">
    <citation type="submission" date="2019-08" db="EMBL/GenBank/DDBJ databases">
        <title>Limnoglobus roseus gen. nov., sp. nov., a novel freshwater planctomycete with a giant genome from the family Gemmataceae.</title>
        <authorList>
            <person name="Kulichevskaya I.S."/>
            <person name="Naumoff D.G."/>
            <person name="Miroshnikov K."/>
            <person name="Ivanova A."/>
            <person name="Philippov D.A."/>
            <person name="Hakobyan A."/>
            <person name="Rijpstra I.C."/>
            <person name="Sinninghe Damste J.S."/>
            <person name="Liesack W."/>
            <person name="Dedysh S.N."/>
        </authorList>
    </citation>
    <scope>NUCLEOTIDE SEQUENCE [LARGE SCALE GENOMIC DNA]</scope>
    <source>
        <strain evidence="3">PX52</strain>
    </source>
</reference>
<dbReference type="Proteomes" id="UP000324974">
    <property type="component" value="Chromosome"/>
</dbReference>
<feature type="compositionally biased region" description="Polar residues" evidence="1">
    <location>
        <begin position="161"/>
        <end position="170"/>
    </location>
</feature>
<proteinExistence type="predicted"/>
<gene>
    <name evidence="2" type="ORF">PX52LOC_06530</name>
</gene>
<accession>A0A5C1ARC8</accession>
<evidence type="ECO:0000256" key="1">
    <source>
        <dbReference type="SAM" id="MobiDB-lite"/>
    </source>
</evidence>